<name>A0AAD5QQN7_PARTN</name>
<sequence length="101" mass="11638">MVYLRKKCLLKSVLHPHRIAHPLVSKRLSKRIFSINHRKDSIACSETSSRSSLAESLLPKESSSEGIEIFRCRNRTFPLSATRCSTEANFQHTSEERSFFE</sequence>
<reference evidence="1" key="1">
    <citation type="submission" date="2021-06" db="EMBL/GenBank/DDBJ databases">
        <title>Parelaphostrongylus tenuis whole genome reference sequence.</title>
        <authorList>
            <person name="Garwood T.J."/>
            <person name="Larsen P.A."/>
            <person name="Fountain-Jones N.M."/>
            <person name="Garbe J.R."/>
            <person name="Macchietto M.G."/>
            <person name="Kania S.A."/>
            <person name="Gerhold R.W."/>
            <person name="Richards J.E."/>
            <person name="Wolf T.M."/>
        </authorList>
    </citation>
    <scope>NUCLEOTIDE SEQUENCE</scope>
    <source>
        <strain evidence="1">MNPRO001-30</strain>
        <tissue evidence="1">Meninges</tissue>
    </source>
</reference>
<dbReference type="Proteomes" id="UP001196413">
    <property type="component" value="Unassembled WGS sequence"/>
</dbReference>
<dbReference type="EMBL" id="JAHQIW010003292">
    <property type="protein sequence ID" value="KAJ1358075.1"/>
    <property type="molecule type" value="Genomic_DNA"/>
</dbReference>
<comment type="caution">
    <text evidence="1">The sequence shown here is derived from an EMBL/GenBank/DDBJ whole genome shotgun (WGS) entry which is preliminary data.</text>
</comment>
<proteinExistence type="predicted"/>
<evidence type="ECO:0000313" key="1">
    <source>
        <dbReference type="EMBL" id="KAJ1358075.1"/>
    </source>
</evidence>
<accession>A0AAD5QQN7</accession>
<gene>
    <name evidence="1" type="ORF">KIN20_016384</name>
</gene>
<dbReference type="AlphaFoldDB" id="A0AAD5QQN7"/>
<protein>
    <submittedName>
        <fullName evidence="1">Uncharacterized protein</fullName>
    </submittedName>
</protein>
<organism evidence="1 2">
    <name type="scientific">Parelaphostrongylus tenuis</name>
    <name type="common">Meningeal worm</name>
    <dbReference type="NCBI Taxonomy" id="148309"/>
    <lineage>
        <taxon>Eukaryota</taxon>
        <taxon>Metazoa</taxon>
        <taxon>Ecdysozoa</taxon>
        <taxon>Nematoda</taxon>
        <taxon>Chromadorea</taxon>
        <taxon>Rhabditida</taxon>
        <taxon>Rhabditina</taxon>
        <taxon>Rhabditomorpha</taxon>
        <taxon>Strongyloidea</taxon>
        <taxon>Metastrongylidae</taxon>
        <taxon>Parelaphostrongylus</taxon>
    </lineage>
</organism>
<keyword evidence="2" id="KW-1185">Reference proteome</keyword>
<evidence type="ECO:0000313" key="2">
    <source>
        <dbReference type="Proteomes" id="UP001196413"/>
    </source>
</evidence>